<proteinExistence type="predicted"/>
<feature type="region of interest" description="Disordered" evidence="2">
    <location>
        <begin position="18"/>
        <end position="65"/>
    </location>
</feature>
<accession>A0ABD5WLC7</accession>
<dbReference type="PROSITE" id="PS51257">
    <property type="entry name" value="PROKAR_LIPOPROTEIN"/>
    <property type="match status" value="1"/>
</dbReference>
<dbReference type="GeneID" id="79303786"/>
<dbReference type="RefSeq" id="WP_382209170.1">
    <property type="nucleotide sequence ID" value="NZ_CP119809.1"/>
</dbReference>
<keyword evidence="5" id="KW-1185">Reference proteome</keyword>
<dbReference type="InterPro" id="IPR001638">
    <property type="entry name" value="Solute-binding_3/MltF_N"/>
</dbReference>
<evidence type="ECO:0000313" key="5">
    <source>
        <dbReference type="Proteomes" id="UP001596407"/>
    </source>
</evidence>
<keyword evidence="1" id="KW-0732">Signal</keyword>
<evidence type="ECO:0000256" key="2">
    <source>
        <dbReference type="SAM" id="MobiDB-lite"/>
    </source>
</evidence>
<reference evidence="4 5" key="1">
    <citation type="journal article" date="2019" name="Int. J. Syst. Evol. Microbiol.">
        <title>The Global Catalogue of Microorganisms (GCM) 10K type strain sequencing project: providing services to taxonomists for standard genome sequencing and annotation.</title>
        <authorList>
            <consortium name="The Broad Institute Genomics Platform"/>
            <consortium name="The Broad Institute Genome Sequencing Center for Infectious Disease"/>
            <person name="Wu L."/>
            <person name="Ma J."/>
        </authorList>
    </citation>
    <scope>NUCLEOTIDE SEQUENCE [LARGE SCALE GENOMIC DNA]</scope>
    <source>
        <strain evidence="4 5">DT72</strain>
    </source>
</reference>
<comment type="caution">
    <text evidence="4">The sequence shown here is derived from an EMBL/GenBank/DDBJ whole genome shotgun (WGS) entry which is preliminary data.</text>
</comment>
<organism evidence="4 5">
    <name type="scientific">Halorussus caseinilyticus</name>
    <dbReference type="NCBI Taxonomy" id="3034025"/>
    <lineage>
        <taxon>Archaea</taxon>
        <taxon>Methanobacteriati</taxon>
        <taxon>Methanobacteriota</taxon>
        <taxon>Stenosarchaea group</taxon>
        <taxon>Halobacteria</taxon>
        <taxon>Halobacteriales</taxon>
        <taxon>Haladaptataceae</taxon>
        <taxon>Halorussus</taxon>
    </lineage>
</organism>
<gene>
    <name evidence="4" type="ORF">ACFQJ6_05615</name>
</gene>
<name>A0ABD5WLC7_9EURY</name>
<dbReference type="SMART" id="SM00062">
    <property type="entry name" value="PBPb"/>
    <property type="match status" value="1"/>
</dbReference>
<evidence type="ECO:0000259" key="3">
    <source>
        <dbReference type="SMART" id="SM00062"/>
    </source>
</evidence>
<feature type="domain" description="Solute-binding protein family 3/N-terminal" evidence="3">
    <location>
        <begin position="63"/>
        <end position="301"/>
    </location>
</feature>
<evidence type="ECO:0000313" key="4">
    <source>
        <dbReference type="EMBL" id="MFC7079695.1"/>
    </source>
</evidence>
<dbReference type="Proteomes" id="UP001596407">
    <property type="component" value="Unassembled WGS sequence"/>
</dbReference>
<dbReference type="Pfam" id="PF00497">
    <property type="entry name" value="SBP_bac_3"/>
    <property type="match status" value="1"/>
</dbReference>
<protein>
    <submittedName>
        <fullName evidence="4">Transporter substrate-binding domain-containing protein</fullName>
    </submittedName>
</protein>
<dbReference type="AlphaFoldDB" id="A0ABD5WLC7"/>
<feature type="compositionally biased region" description="Low complexity" evidence="2">
    <location>
        <begin position="37"/>
        <end position="52"/>
    </location>
</feature>
<dbReference type="EMBL" id="JBHSZH010000005">
    <property type="protein sequence ID" value="MFC7079695.1"/>
    <property type="molecule type" value="Genomic_DNA"/>
</dbReference>
<dbReference type="CDD" id="cd13624">
    <property type="entry name" value="PBP2_Arg_Lys_His"/>
    <property type="match status" value="1"/>
</dbReference>
<dbReference type="PANTHER" id="PTHR35936:SF38">
    <property type="entry name" value="GLUTAMINE-BINDING PERIPLASMIC PROTEIN"/>
    <property type="match status" value="1"/>
</dbReference>
<sequence>MKRRTFVKGSAGITTGLTLAGCMGGSGDGEETETTETTEASETTGDGTTPEETASEGLDVEEPLVIGSDIPYPPFEYRKENGDLTGFDVSIAQAVFKEEMGLDYEFKKTGFDTIIPSLNNGNFRLIMSAMTIKPERAEKVDFSDPYFTAYQTVAILKNGEIGKLDDLKGKTVAVQKGTTGEGAAEQLKKDFDGNLTIDSYDQITGAFNALLNNQAVAVVNDNTVNAKYVNEQDSVVFLEGEGEAAEQGKNAPPYLTLTVEEYGIAFRKDDDEFRKKVNEALAAIKESGRYDEIYAEYFESSSN</sequence>
<dbReference type="PANTHER" id="PTHR35936">
    <property type="entry name" value="MEMBRANE-BOUND LYTIC MUREIN TRANSGLYCOSYLASE F"/>
    <property type="match status" value="1"/>
</dbReference>
<dbReference type="SUPFAM" id="SSF53850">
    <property type="entry name" value="Periplasmic binding protein-like II"/>
    <property type="match status" value="1"/>
</dbReference>
<dbReference type="Gene3D" id="3.40.190.10">
    <property type="entry name" value="Periplasmic binding protein-like II"/>
    <property type="match status" value="2"/>
</dbReference>
<evidence type="ECO:0000256" key="1">
    <source>
        <dbReference type="ARBA" id="ARBA00022729"/>
    </source>
</evidence>